<dbReference type="GO" id="GO:0007018">
    <property type="term" value="P:microtubule-based movement"/>
    <property type="evidence" value="ECO:0007669"/>
    <property type="project" value="TreeGrafter"/>
</dbReference>
<reference evidence="3" key="1">
    <citation type="submission" date="2025-08" db="UniProtKB">
        <authorList>
            <consortium name="RefSeq"/>
        </authorList>
    </citation>
    <scope>IDENTIFICATION</scope>
    <source>
        <tissue evidence="3">Sperm</tissue>
    </source>
</reference>
<dbReference type="Proteomes" id="UP001318040">
    <property type="component" value="Chromosome 67"/>
</dbReference>
<comment type="similarity">
    <text evidence="1">Belongs to the dynein light chain Tctex-type family.</text>
</comment>
<dbReference type="PANTHER" id="PTHR21255">
    <property type="entry name" value="T-COMPLEX-ASSOCIATED-TESTIS-EXPRESSED 1/ DYNEIN LIGHT CHAIN"/>
    <property type="match status" value="1"/>
</dbReference>
<dbReference type="PANTHER" id="PTHR21255:SF7">
    <property type="entry name" value="DYNEIN LIGHT CHAIN TCTEX-TYPE PROTEIN 2B"/>
    <property type="match status" value="1"/>
</dbReference>
<dbReference type="GO" id="GO:0005868">
    <property type="term" value="C:cytoplasmic dynein complex"/>
    <property type="evidence" value="ECO:0007669"/>
    <property type="project" value="TreeGrafter"/>
</dbReference>
<evidence type="ECO:0000313" key="2">
    <source>
        <dbReference type="Proteomes" id="UP001318040"/>
    </source>
</evidence>
<accession>A0AAJ7UG01</accession>
<dbReference type="GO" id="GO:0045505">
    <property type="term" value="F:dynein intermediate chain binding"/>
    <property type="evidence" value="ECO:0007669"/>
    <property type="project" value="TreeGrafter"/>
</dbReference>
<dbReference type="KEGG" id="pmrn:116956806"/>
<protein>
    <submittedName>
        <fullName evidence="3">Tctex1 domain-containing protein 2</fullName>
    </submittedName>
</protein>
<dbReference type="GO" id="GO:0005737">
    <property type="term" value="C:cytoplasm"/>
    <property type="evidence" value="ECO:0007669"/>
    <property type="project" value="TreeGrafter"/>
</dbReference>
<dbReference type="RefSeq" id="XP_032834540.1">
    <property type="nucleotide sequence ID" value="XM_032978649.1"/>
</dbReference>
<proteinExistence type="inferred from homology"/>
<dbReference type="FunFam" id="3.30.1140.40:FF:000003">
    <property type="entry name" value="tctex1 domain-containing protein 2"/>
    <property type="match status" value="1"/>
</dbReference>
<name>A0AAJ7UG01_PETMA</name>
<dbReference type="InterPro" id="IPR038586">
    <property type="entry name" value="Tctex-1-like_sf"/>
</dbReference>
<sequence>MAAVAEAAGGYSLRPNFQHRFRKATVGECIQQVLKETLDGKQYDGDESPTLTRTVGDAIRERLKELNYDRYKTVVQVVIGEQRGEGVRMVARCLWDSDTDNYAQHTYSNESLFCIAVAFGCFYY</sequence>
<gene>
    <name evidence="3" type="primary">TCTEX1D2</name>
</gene>
<dbReference type="CTD" id="255758"/>
<evidence type="ECO:0000256" key="1">
    <source>
        <dbReference type="ARBA" id="ARBA00005361"/>
    </source>
</evidence>
<dbReference type="InterPro" id="IPR005334">
    <property type="entry name" value="Tctex-1-like"/>
</dbReference>
<organism evidence="2 3">
    <name type="scientific">Petromyzon marinus</name>
    <name type="common">Sea lamprey</name>
    <dbReference type="NCBI Taxonomy" id="7757"/>
    <lineage>
        <taxon>Eukaryota</taxon>
        <taxon>Metazoa</taxon>
        <taxon>Chordata</taxon>
        <taxon>Craniata</taxon>
        <taxon>Vertebrata</taxon>
        <taxon>Cyclostomata</taxon>
        <taxon>Hyperoartia</taxon>
        <taxon>Petromyzontiformes</taxon>
        <taxon>Petromyzontidae</taxon>
        <taxon>Petromyzon</taxon>
    </lineage>
</organism>
<dbReference type="Pfam" id="PF03645">
    <property type="entry name" value="Tctex-1"/>
    <property type="match status" value="1"/>
</dbReference>
<keyword evidence="2" id="KW-1185">Reference proteome</keyword>
<dbReference type="AlphaFoldDB" id="A0AAJ7UG01"/>
<evidence type="ECO:0000313" key="3">
    <source>
        <dbReference type="RefSeq" id="XP_032834540.1"/>
    </source>
</evidence>
<dbReference type="Gene3D" id="3.30.1140.40">
    <property type="entry name" value="Tctex-1"/>
    <property type="match status" value="1"/>
</dbReference>
<dbReference type="CDD" id="cd21459">
    <property type="entry name" value="DLC-like_TCTEX1D2"/>
    <property type="match status" value="1"/>
</dbReference>